<reference evidence="2" key="1">
    <citation type="submission" date="2022-12" db="EMBL/GenBank/DDBJ databases">
        <title>Draft genome sequence of the thermophilic strain Brevibacillus thermoruber HT42, isolated from Los Humeros, Puebla, Mexico, with biotechnological potential.</title>
        <authorList>
            <person name="Lara Sanchez J."/>
            <person name="Solis Palacios R."/>
            <person name="Bustos Baena A.S."/>
            <person name="Ruz Baez A.E."/>
            <person name="Espinosa Luna G."/>
            <person name="Oliart Ros R.M."/>
        </authorList>
    </citation>
    <scope>NUCLEOTIDE SEQUENCE</scope>
    <source>
        <strain evidence="2">HT42</strain>
    </source>
</reference>
<dbReference type="InterPro" id="IPR052353">
    <property type="entry name" value="Benzoxazolinone_Detox_Enz"/>
</dbReference>
<evidence type="ECO:0000313" key="2">
    <source>
        <dbReference type="EMBL" id="MDA5106778.1"/>
    </source>
</evidence>
<dbReference type="Pfam" id="PF03473">
    <property type="entry name" value="MOSC"/>
    <property type="match status" value="1"/>
</dbReference>
<organism evidence="2 3">
    <name type="scientific">Brevibacillus thermoruber</name>
    <dbReference type="NCBI Taxonomy" id="33942"/>
    <lineage>
        <taxon>Bacteria</taxon>
        <taxon>Bacillati</taxon>
        <taxon>Bacillota</taxon>
        <taxon>Bacilli</taxon>
        <taxon>Bacillales</taxon>
        <taxon>Paenibacillaceae</taxon>
        <taxon>Brevibacillus</taxon>
    </lineage>
</organism>
<dbReference type="AlphaFoldDB" id="A0A9X3TML5"/>
<accession>A0A9X3TML5</accession>
<dbReference type="GO" id="GO:0030170">
    <property type="term" value="F:pyridoxal phosphate binding"/>
    <property type="evidence" value="ECO:0007669"/>
    <property type="project" value="InterPro"/>
</dbReference>
<dbReference type="InterPro" id="IPR005163">
    <property type="entry name" value="Tri_helical_YiiM-like"/>
</dbReference>
<dbReference type="SUPFAM" id="SSF50800">
    <property type="entry name" value="PK beta-barrel domain-like"/>
    <property type="match status" value="1"/>
</dbReference>
<dbReference type="Gene3D" id="2.40.33.20">
    <property type="entry name" value="PK beta-barrel domain-like"/>
    <property type="match status" value="1"/>
</dbReference>
<dbReference type="Pfam" id="PF03475">
    <property type="entry name" value="YiiM_3-alpha"/>
    <property type="match status" value="1"/>
</dbReference>
<evidence type="ECO:0000313" key="3">
    <source>
        <dbReference type="Proteomes" id="UP001151071"/>
    </source>
</evidence>
<protein>
    <submittedName>
        <fullName evidence="2">MOSC domain-containing protein</fullName>
    </submittedName>
</protein>
<dbReference type="EMBL" id="JAPYYP010000001">
    <property type="protein sequence ID" value="MDA5106778.1"/>
    <property type="molecule type" value="Genomic_DNA"/>
</dbReference>
<dbReference type="InterPro" id="IPR011037">
    <property type="entry name" value="Pyrv_Knase-like_insert_dom_sf"/>
</dbReference>
<feature type="domain" description="MOSC" evidence="1">
    <location>
        <begin position="35"/>
        <end position="169"/>
    </location>
</feature>
<dbReference type="GO" id="GO:0003824">
    <property type="term" value="F:catalytic activity"/>
    <property type="evidence" value="ECO:0007669"/>
    <property type="project" value="InterPro"/>
</dbReference>
<dbReference type="PROSITE" id="PS51340">
    <property type="entry name" value="MOSC"/>
    <property type="match status" value="1"/>
</dbReference>
<dbReference type="PANTHER" id="PTHR30212">
    <property type="entry name" value="PROTEIN YIIM"/>
    <property type="match status" value="1"/>
</dbReference>
<dbReference type="GO" id="GO:0030151">
    <property type="term" value="F:molybdenum ion binding"/>
    <property type="evidence" value="ECO:0007669"/>
    <property type="project" value="InterPro"/>
</dbReference>
<dbReference type="InterPro" id="IPR005302">
    <property type="entry name" value="MoCF_Sase_C"/>
</dbReference>
<dbReference type="Proteomes" id="UP001151071">
    <property type="component" value="Unassembled WGS sequence"/>
</dbReference>
<comment type="caution">
    <text evidence="2">The sequence shown here is derived from an EMBL/GenBank/DDBJ whole genome shotgun (WGS) entry which is preliminary data.</text>
</comment>
<gene>
    <name evidence="2" type="ORF">O3V59_00240</name>
</gene>
<proteinExistence type="predicted"/>
<name>A0A9X3TML5_9BACL</name>
<keyword evidence="3" id="KW-1185">Reference proteome</keyword>
<sequence length="221" mass="24720">MEGEVVSVEVVSVNAGKPQSVTYQGRELSTGIYKQPVTGPVYLDWAQLEGDGQADLRYHGGPDKALCVYSADHYPYWENVLKRPLAPAAFGENITVRGLTEEEVCIGDIFQLGEAVVQVSQPRQPCFKLNVRYGRADLVVLVQQTGFSGFYFRVLQPGLIGTDMPFRLLERQQHEVSVAFVNRIKYHDTDNRAAIERILAVKELADSWRASFESRLQAGKV</sequence>
<dbReference type="PANTHER" id="PTHR30212:SF4">
    <property type="entry name" value="MOSC DOMAIN-CONTAINING PROTEIN"/>
    <property type="match status" value="1"/>
</dbReference>
<dbReference type="RefSeq" id="WP_271139203.1">
    <property type="nucleotide sequence ID" value="NZ_JAPYYP010000001.1"/>
</dbReference>
<evidence type="ECO:0000259" key="1">
    <source>
        <dbReference type="PROSITE" id="PS51340"/>
    </source>
</evidence>